<dbReference type="EMBL" id="MU005964">
    <property type="protein sequence ID" value="KAF2862808.1"/>
    <property type="molecule type" value="Genomic_DNA"/>
</dbReference>
<evidence type="ECO:0000256" key="7">
    <source>
        <dbReference type="PROSITE-ProRule" id="PRU00236"/>
    </source>
</evidence>
<dbReference type="SUPFAM" id="SSF52467">
    <property type="entry name" value="DHS-like NAD/FAD-binding domain"/>
    <property type="match status" value="1"/>
</dbReference>
<dbReference type="PROSITE" id="PS50305">
    <property type="entry name" value="SIRTUIN"/>
    <property type="match status" value="1"/>
</dbReference>
<feature type="region of interest" description="Disordered" evidence="8">
    <location>
        <begin position="1"/>
        <end position="70"/>
    </location>
</feature>
<evidence type="ECO:0000256" key="4">
    <source>
        <dbReference type="ARBA" id="ARBA00022723"/>
    </source>
</evidence>
<evidence type="ECO:0000256" key="5">
    <source>
        <dbReference type="ARBA" id="ARBA00022833"/>
    </source>
</evidence>
<feature type="binding site" evidence="7">
    <location>
        <position position="286"/>
    </location>
    <ligand>
        <name>Zn(2+)</name>
        <dbReference type="ChEBI" id="CHEBI:29105"/>
    </ligand>
</feature>
<dbReference type="InterPro" id="IPR003000">
    <property type="entry name" value="Sirtuin"/>
</dbReference>
<sequence length="425" mass="47039">MAQHEDAESRPLDGHSLGGDDVESIDPVAFPSGSNGKRKRGETVCGPSTAKSKMKLELPEEEGTQDEESDYISELRSVGIQDFLKRHLWNLNELAQAFGLDPTTVDPGRLISAVRRAFYSRTKLPQYNTLDDAVSLLKSSHKILVITGAGISTSLGIPDFRSPGTGFYDRLQSMGMLEPEDVFDIETFDSDPSIFYRLASLLLPDQNRFTPTHSFLKLLQDQSRLLTNYTQNIDNLERLAGVSPACVVQCHGSFATATCRRCKQQVPGETIFPDIRAGKVSLCTQCPAPARKKRSQNDDDDSDEDVGPGVMKPDITFFGEKLSDSFFARFESGDVHDADLVLAIGTSLQVAPVSEMPGRMKPGIPHIYISREPVRHIDFDIQLLGDCDDIVQELAVRAGWREGQLTGKWEFAVDGESHVHRLRIV</sequence>
<name>A0A6A7C824_9PEZI</name>
<feature type="binding site" evidence="7">
    <location>
        <position position="259"/>
    </location>
    <ligand>
        <name>Zn(2+)</name>
        <dbReference type="ChEBI" id="CHEBI:29105"/>
    </ligand>
</feature>
<evidence type="ECO:0000256" key="2">
    <source>
        <dbReference type="ARBA" id="ARBA00006924"/>
    </source>
</evidence>
<evidence type="ECO:0000259" key="9">
    <source>
        <dbReference type="PROSITE" id="PS50305"/>
    </source>
</evidence>
<dbReference type="GO" id="GO:0046872">
    <property type="term" value="F:metal ion binding"/>
    <property type="evidence" value="ECO:0007669"/>
    <property type="project" value="UniProtKB-KW"/>
</dbReference>
<feature type="binding site" evidence="7">
    <location>
        <position position="262"/>
    </location>
    <ligand>
        <name>Zn(2+)</name>
        <dbReference type="ChEBI" id="CHEBI:29105"/>
    </ligand>
</feature>
<dbReference type="Proteomes" id="UP000799421">
    <property type="component" value="Unassembled WGS sequence"/>
</dbReference>
<dbReference type="GO" id="GO:0005634">
    <property type="term" value="C:nucleus"/>
    <property type="evidence" value="ECO:0007669"/>
    <property type="project" value="TreeGrafter"/>
</dbReference>
<dbReference type="AlphaFoldDB" id="A0A6A7C824"/>
<keyword evidence="6" id="KW-0520">NAD</keyword>
<dbReference type="Pfam" id="PF02146">
    <property type="entry name" value="SIR2"/>
    <property type="match status" value="1"/>
</dbReference>
<comment type="cofactor">
    <cofactor evidence="1">
        <name>Zn(2+)</name>
        <dbReference type="ChEBI" id="CHEBI:29105"/>
    </cofactor>
</comment>
<gene>
    <name evidence="10" type="ORF">K470DRAFT_255715</name>
</gene>
<evidence type="ECO:0000313" key="10">
    <source>
        <dbReference type="EMBL" id="KAF2862808.1"/>
    </source>
</evidence>
<dbReference type="Gene3D" id="3.40.50.1220">
    <property type="entry name" value="TPP-binding domain"/>
    <property type="match status" value="1"/>
</dbReference>
<dbReference type="PANTHER" id="PTHR11085:SF9">
    <property type="entry name" value="NAD-DEPENDENT PROTEIN DEACETYLASE SIRTUIN-1"/>
    <property type="match status" value="1"/>
</dbReference>
<evidence type="ECO:0000313" key="11">
    <source>
        <dbReference type="Proteomes" id="UP000799421"/>
    </source>
</evidence>
<evidence type="ECO:0000256" key="8">
    <source>
        <dbReference type="SAM" id="MobiDB-lite"/>
    </source>
</evidence>
<dbReference type="InterPro" id="IPR026590">
    <property type="entry name" value="Ssirtuin_cat_dom"/>
</dbReference>
<dbReference type="GO" id="GO:0046970">
    <property type="term" value="F:histone H4K16 deacetylase activity, NAD-dependent"/>
    <property type="evidence" value="ECO:0007669"/>
    <property type="project" value="TreeGrafter"/>
</dbReference>
<evidence type="ECO:0000256" key="6">
    <source>
        <dbReference type="ARBA" id="ARBA00023027"/>
    </source>
</evidence>
<accession>A0A6A7C824</accession>
<dbReference type="Gene3D" id="3.30.1600.10">
    <property type="entry name" value="SIR2/SIRT2 'Small Domain"/>
    <property type="match status" value="1"/>
</dbReference>
<feature type="active site" description="Proton acceptor" evidence="7">
    <location>
        <position position="251"/>
    </location>
</feature>
<dbReference type="InterPro" id="IPR026591">
    <property type="entry name" value="Sirtuin_cat_small_dom_sf"/>
</dbReference>
<proteinExistence type="inferred from homology"/>
<keyword evidence="11" id="KW-1185">Reference proteome</keyword>
<keyword evidence="4 7" id="KW-0479">Metal-binding</keyword>
<evidence type="ECO:0000256" key="1">
    <source>
        <dbReference type="ARBA" id="ARBA00001947"/>
    </source>
</evidence>
<protein>
    <submittedName>
        <fullName evidence="10">SIR2-domain-containing protein</fullName>
    </submittedName>
</protein>
<reference evidence="10" key="1">
    <citation type="journal article" date="2020" name="Stud. Mycol.">
        <title>101 Dothideomycetes genomes: a test case for predicting lifestyles and emergence of pathogens.</title>
        <authorList>
            <person name="Haridas S."/>
            <person name="Albert R."/>
            <person name="Binder M."/>
            <person name="Bloem J."/>
            <person name="Labutti K."/>
            <person name="Salamov A."/>
            <person name="Andreopoulos B."/>
            <person name="Baker S."/>
            <person name="Barry K."/>
            <person name="Bills G."/>
            <person name="Bluhm B."/>
            <person name="Cannon C."/>
            <person name="Castanera R."/>
            <person name="Culley D."/>
            <person name="Daum C."/>
            <person name="Ezra D."/>
            <person name="Gonzalez J."/>
            <person name="Henrissat B."/>
            <person name="Kuo A."/>
            <person name="Liang C."/>
            <person name="Lipzen A."/>
            <person name="Lutzoni F."/>
            <person name="Magnuson J."/>
            <person name="Mondo S."/>
            <person name="Nolan M."/>
            <person name="Ohm R."/>
            <person name="Pangilinan J."/>
            <person name="Park H.-J."/>
            <person name="Ramirez L."/>
            <person name="Alfaro M."/>
            <person name="Sun H."/>
            <person name="Tritt A."/>
            <person name="Yoshinaga Y."/>
            <person name="Zwiers L.-H."/>
            <person name="Turgeon B."/>
            <person name="Goodwin S."/>
            <person name="Spatafora J."/>
            <person name="Crous P."/>
            <person name="Grigoriev I."/>
        </authorList>
    </citation>
    <scope>NUCLEOTIDE SEQUENCE</scope>
    <source>
        <strain evidence="10">CBS 480.64</strain>
    </source>
</reference>
<evidence type="ECO:0000256" key="3">
    <source>
        <dbReference type="ARBA" id="ARBA00022679"/>
    </source>
</evidence>
<dbReference type="GO" id="GO:0070403">
    <property type="term" value="F:NAD+ binding"/>
    <property type="evidence" value="ECO:0007669"/>
    <property type="project" value="InterPro"/>
</dbReference>
<keyword evidence="5 7" id="KW-0862">Zinc</keyword>
<dbReference type="InterPro" id="IPR029035">
    <property type="entry name" value="DHS-like_NAD/FAD-binding_dom"/>
</dbReference>
<feature type="region of interest" description="Disordered" evidence="8">
    <location>
        <begin position="289"/>
        <end position="310"/>
    </location>
</feature>
<dbReference type="PANTHER" id="PTHR11085">
    <property type="entry name" value="NAD-DEPENDENT PROTEIN DEACYLASE SIRTUIN-5, MITOCHONDRIAL-RELATED"/>
    <property type="match status" value="1"/>
</dbReference>
<dbReference type="OrthoDB" id="420264at2759"/>
<feature type="compositionally biased region" description="Acidic residues" evidence="8">
    <location>
        <begin position="59"/>
        <end position="70"/>
    </location>
</feature>
<keyword evidence="3" id="KW-0808">Transferase</keyword>
<feature type="domain" description="Deacetylase sirtuin-type" evidence="9">
    <location>
        <begin position="123"/>
        <end position="410"/>
    </location>
</feature>
<dbReference type="InterPro" id="IPR050134">
    <property type="entry name" value="NAD-dep_sirtuin_deacylases"/>
</dbReference>
<feature type="binding site" evidence="7">
    <location>
        <position position="283"/>
    </location>
    <ligand>
        <name>Zn(2+)</name>
        <dbReference type="ChEBI" id="CHEBI:29105"/>
    </ligand>
</feature>
<organism evidence="10 11">
    <name type="scientific">Piedraia hortae CBS 480.64</name>
    <dbReference type="NCBI Taxonomy" id="1314780"/>
    <lineage>
        <taxon>Eukaryota</taxon>
        <taxon>Fungi</taxon>
        <taxon>Dikarya</taxon>
        <taxon>Ascomycota</taxon>
        <taxon>Pezizomycotina</taxon>
        <taxon>Dothideomycetes</taxon>
        <taxon>Dothideomycetidae</taxon>
        <taxon>Capnodiales</taxon>
        <taxon>Piedraiaceae</taxon>
        <taxon>Piedraia</taxon>
    </lineage>
</organism>
<feature type="compositionally biased region" description="Basic and acidic residues" evidence="8">
    <location>
        <begin position="1"/>
        <end position="13"/>
    </location>
</feature>
<comment type="similarity">
    <text evidence="2">Belongs to the sirtuin family. Class I subfamily.</text>
</comment>